<gene>
    <name evidence="1" type="ORF">TCMB3V08_LOCUS6469</name>
</gene>
<sequence>MTYQLLVEESRAALSLYSTDSSCDRYQLLVEESRAALSLYSTDSSCDRYQLLVEESRAALFLYSTDSSCDRYQLLVEESRAANINDEPQVQTVLQQLVQSNTTNLSGIHKPQEKLCMLVMSLHPQELCTLHWQAALKMCVAIVTKKLDIKTQRQFHKAKAKAQAFYSQLRMDPPETLYGCTLEIFTEILLILLHITNSPNVEDEYRHQIQPAVSGRKRFNETRKRTSKSMRYKNDGKVPKINCAHEQNQNRGCSADILDECSYCEKSKLAEDNEKDATKKLDIQTQRQLHKAKARAFYSQLRMDPPETEKPPPVHPTEIRISISPSSAVELDTTSALANYVCVIRFSKSSNGKVTVTVSSNYNWVGTELSVLKKGKQFTGCNTVLPGESKVSHEKAKDVQKLMEFIQVPEFAKYFYKDVLSATCEFCQLSLYFIISMRMRLGSLPNSPSVGRRDGRHLARHINTDLIQHLVHNLVALLFVPRLTQNVVQGRRYKKEGEVYIRQVATTSISSGSSVKCKLCSLYIVKDIVYGVSHGL</sequence>
<organism evidence="1">
    <name type="scientific">Timema californicum</name>
    <name type="common">California timema</name>
    <name type="synonym">Walking stick</name>
    <dbReference type="NCBI Taxonomy" id="61474"/>
    <lineage>
        <taxon>Eukaryota</taxon>
        <taxon>Metazoa</taxon>
        <taxon>Ecdysozoa</taxon>
        <taxon>Arthropoda</taxon>
        <taxon>Hexapoda</taxon>
        <taxon>Insecta</taxon>
        <taxon>Pterygota</taxon>
        <taxon>Neoptera</taxon>
        <taxon>Polyneoptera</taxon>
        <taxon>Phasmatodea</taxon>
        <taxon>Timematodea</taxon>
        <taxon>Timematoidea</taxon>
        <taxon>Timematidae</taxon>
        <taxon>Timema</taxon>
    </lineage>
</organism>
<dbReference type="EMBL" id="OE181888">
    <property type="protein sequence ID" value="CAD7573844.1"/>
    <property type="molecule type" value="Genomic_DNA"/>
</dbReference>
<protein>
    <submittedName>
        <fullName evidence="1">(California timema) hypothetical protein</fullName>
    </submittedName>
</protein>
<accession>A0A7R9J7M1</accession>
<proteinExistence type="predicted"/>
<name>A0A7R9J7M1_TIMCA</name>
<reference evidence="1" key="1">
    <citation type="submission" date="2020-11" db="EMBL/GenBank/DDBJ databases">
        <authorList>
            <person name="Tran Van P."/>
        </authorList>
    </citation>
    <scope>NUCLEOTIDE SEQUENCE</scope>
</reference>
<evidence type="ECO:0000313" key="1">
    <source>
        <dbReference type="EMBL" id="CAD7573844.1"/>
    </source>
</evidence>
<dbReference type="AlphaFoldDB" id="A0A7R9J7M1"/>